<proteinExistence type="predicted"/>
<keyword evidence="1" id="KW-0472">Membrane</keyword>
<keyword evidence="1" id="KW-1133">Transmembrane helix</keyword>
<comment type="caution">
    <text evidence="2">The sequence shown here is derived from an EMBL/GenBank/DDBJ whole genome shotgun (WGS) entry which is preliminary data.</text>
</comment>
<keyword evidence="1" id="KW-0812">Transmembrane</keyword>
<evidence type="ECO:0000313" key="3">
    <source>
        <dbReference type="Proteomes" id="UP001597139"/>
    </source>
</evidence>
<sequence length="76" mass="7926">MVEIGQAAFGLFLLVGGALVAIDHPAIDWLNRWLTSAGTNQRPADIEMDENAAFVGFLVGSVTVIAGLMLIADAVA</sequence>
<organism evidence="2 3">
    <name type="scientific">Halolamina litorea</name>
    <dbReference type="NCBI Taxonomy" id="1515593"/>
    <lineage>
        <taxon>Archaea</taxon>
        <taxon>Methanobacteriati</taxon>
        <taxon>Methanobacteriota</taxon>
        <taxon>Stenosarchaea group</taxon>
        <taxon>Halobacteria</taxon>
        <taxon>Halobacteriales</taxon>
        <taxon>Haloferacaceae</taxon>
    </lineage>
</organism>
<reference evidence="2 3" key="1">
    <citation type="journal article" date="2019" name="Int. J. Syst. Evol. Microbiol.">
        <title>The Global Catalogue of Microorganisms (GCM) 10K type strain sequencing project: providing services to taxonomists for standard genome sequencing and annotation.</title>
        <authorList>
            <consortium name="The Broad Institute Genomics Platform"/>
            <consortium name="The Broad Institute Genome Sequencing Center for Infectious Disease"/>
            <person name="Wu L."/>
            <person name="Ma J."/>
        </authorList>
    </citation>
    <scope>NUCLEOTIDE SEQUENCE [LARGE SCALE GENOMIC DNA]</scope>
    <source>
        <strain evidence="2 3">CGMCC 1.12859</strain>
    </source>
</reference>
<feature type="transmembrane region" description="Helical" evidence="1">
    <location>
        <begin position="52"/>
        <end position="72"/>
    </location>
</feature>
<name>A0ABD6BRH2_9EURY</name>
<gene>
    <name evidence="2" type="ORF">ACFSAU_09415</name>
</gene>
<dbReference type="Proteomes" id="UP001597139">
    <property type="component" value="Unassembled WGS sequence"/>
</dbReference>
<evidence type="ECO:0000313" key="2">
    <source>
        <dbReference type="EMBL" id="MFD1567711.1"/>
    </source>
</evidence>
<dbReference type="AlphaFoldDB" id="A0ABD6BRH2"/>
<protein>
    <recommendedName>
        <fullName evidence="4">DUF350 domain-containing protein</fullName>
    </recommendedName>
</protein>
<evidence type="ECO:0008006" key="4">
    <source>
        <dbReference type="Google" id="ProtNLM"/>
    </source>
</evidence>
<dbReference type="EMBL" id="JBHUCZ010000009">
    <property type="protein sequence ID" value="MFD1567711.1"/>
    <property type="molecule type" value="Genomic_DNA"/>
</dbReference>
<dbReference type="RefSeq" id="WP_267647131.1">
    <property type="nucleotide sequence ID" value="NZ_JANHGR010000001.1"/>
</dbReference>
<evidence type="ECO:0000256" key="1">
    <source>
        <dbReference type="SAM" id="Phobius"/>
    </source>
</evidence>
<keyword evidence="3" id="KW-1185">Reference proteome</keyword>
<accession>A0ABD6BRH2</accession>